<evidence type="ECO:0000313" key="6">
    <source>
        <dbReference type="Proteomes" id="UP001183202"/>
    </source>
</evidence>
<dbReference type="Pfam" id="PF13628">
    <property type="entry name" value="DUF4142"/>
    <property type="match status" value="1"/>
</dbReference>
<dbReference type="Proteomes" id="UP001183202">
    <property type="component" value="Unassembled WGS sequence"/>
</dbReference>
<comment type="caution">
    <text evidence="5">The sequence shown here is derived from an EMBL/GenBank/DDBJ whole genome shotgun (WGS) entry which is preliminary data.</text>
</comment>
<accession>A0ABU2NCR8</accession>
<keyword evidence="2" id="KW-0812">Transmembrane</keyword>
<protein>
    <submittedName>
        <fullName evidence="5">DUF4142 domain-containing protein</fullName>
    </submittedName>
</protein>
<reference evidence="6" key="1">
    <citation type="submission" date="2023-07" db="EMBL/GenBank/DDBJ databases">
        <title>30 novel species of actinomycetes from the DSMZ collection.</title>
        <authorList>
            <person name="Nouioui I."/>
        </authorList>
    </citation>
    <scope>NUCLEOTIDE SEQUENCE [LARGE SCALE GENOMIC DNA]</scope>
    <source>
        <strain evidence="6">DSM 45834</strain>
    </source>
</reference>
<evidence type="ECO:0000256" key="1">
    <source>
        <dbReference type="SAM" id="MobiDB-lite"/>
    </source>
</evidence>
<dbReference type="PROSITE" id="PS51257">
    <property type="entry name" value="PROKAR_LIPOPROTEIN"/>
    <property type="match status" value="1"/>
</dbReference>
<feature type="signal peptide" evidence="3">
    <location>
        <begin position="1"/>
        <end position="26"/>
    </location>
</feature>
<feature type="compositionally biased region" description="Low complexity" evidence="1">
    <location>
        <begin position="53"/>
        <end position="62"/>
    </location>
</feature>
<keyword evidence="6" id="KW-1185">Reference proteome</keyword>
<keyword evidence="3" id="KW-0732">Signal</keyword>
<evidence type="ECO:0000259" key="4">
    <source>
        <dbReference type="Pfam" id="PF13628"/>
    </source>
</evidence>
<proteinExistence type="predicted"/>
<gene>
    <name evidence="5" type="ORF">RM445_19615</name>
</gene>
<feature type="transmembrane region" description="Helical" evidence="2">
    <location>
        <begin position="226"/>
        <end position="245"/>
    </location>
</feature>
<evidence type="ECO:0000256" key="3">
    <source>
        <dbReference type="SAM" id="SignalP"/>
    </source>
</evidence>
<evidence type="ECO:0000313" key="5">
    <source>
        <dbReference type="EMBL" id="MDT0351735.1"/>
    </source>
</evidence>
<organism evidence="5 6">
    <name type="scientific">Pseudonocardia charpentierae</name>
    <dbReference type="NCBI Taxonomy" id="3075545"/>
    <lineage>
        <taxon>Bacteria</taxon>
        <taxon>Bacillati</taxon>
        <taxon>Actinomycetota</taxon>
        <taxon>Actinomycetes</taxon>
        <taxon>Pseudonocardiales</taxon>
        <taxon>Pseudonocardiaceae</taxon>
        <taxon>Pseudonocardia</taxon>
    </lineage>
</organism>
<dbReference type="EMBL" id="JAVREJ010000014">
    <property type="protein sequence ID" value="MDT0351735.1"/>
    <property type="molecule type" value="Genomic_DNA"/>
</dbReference>
<evidence type="ECO:0000256" key="2">
    <source>
        <dbReference type="SAM" id="Phobius"/>
    </source>
</evidence>
<feature type="chain" id="PRO_5046039507" evidence="3">
    <location>
        <begin position="27"/>
        <end position="250"/>
    </location>
</feature>
<sequence length="250" mass="24113">MSVPPTRLLLATALTVVALLGGACSAGQPAATTASSGTAGASATAGAGGSGTGTAAAPSGVSGLSADQAAQAHQAALGLVALGGLGSDKGTTDGLRTLADRVSTEGRALDEQIRTLATAQGLTLTDDVSAQIQGVLNDLQGRSGQPFDQAWLRAVGDLVEQGRAAANAVLSSSDASDEAKAAARDALARLDALTAAIRDAATTSGAGTPNSVNAGTGGQAADTDPALPAALVGLGALLLAAALRLRRRKA</sequence>
<keyword evidence="2" id="KW-1133">Transmembrane helix</keyword>
<dbReference type="InterPro" id="IPR025419">
    <property type="entry name" value="DUF4142"/>
</dbReference>
<feature type="region of interest" description="Disordered" evidence="1">
    <location>
        <begin position="31"/>
        <end position="62"/>
    </location>
</feature>
<name>A0ABU2NCR8_9PSEU</name>
<dbReference type="RefSeq" id="WP_311558166.1">
    <property type="nucleotide sequence ID" value="NZ_JAVREJ010000014.1"/>
</dbReference>
<keyword evidence="2" id="KW-0472">Membrane</keyword>
<feature type="domain" description="DUF4142" evidence="4">
    <location>
        <begin position="68"/>
        <end position="196"/>
    </location>
</feature>
<feature type="compositionally biased region" description="Low complexity" evidence="1">
    <location>
        <begin position="31"/>
        <end position="45"/>
    </location>
</feature>